<protein>
    <submittedName>
        <fullName evidence="1">Uncharacterized protein</fullName>
    </submittedName>
</protein>
<keyword evidence="2" id="KW-1185">Reference proteome</keyword>
<comment type="caution">
    <text evidence="1">The sequence shown here is derived from an EMBL/GenBank/DDBJ whole genome shotgun (WGS) entry which is preliminary data.</text>
</comment>
<evidence type="ECO:0000313" key="2">
    <source>
        <dbReference type="Proteomes" id="UP000012081"/>
    </source>
</evidence>
<proteinExistence type="predicted"/>
<reference evidence="1 2" key="1">
    <citation type="submission" date="2013-03" db="EMBL/GenBank/DDBJ databases">
        <title>Assembly of a new bacterial strain Brevibacillus borstelensis AK1.</title>
        <authorList>
            <person name="Rajan I."/>
            <person name="PoliReddy D."/>
            <person name="Sugumar T."/>
            <person name="Rathinam K."/>
            <person name="Alqarawi S."/>
            <person name="Khalil A.B."/>
            <person name="Sivakumar N."/>
        </authorList>
    </citation>
    <scope>NUCLEOTIDE SEQUENCE [LARGE SCALE GENOMIC DNA]</scope>
    <source>
        <strain evidence="1 2">AK1</strain>
    </source>
</reference>
<sequence length="74" mass="8716">MFDRLINSDMSDHVVALKMGEYLSRIPQIDRSSQEELLVAYYERCVKHIDRQVSLTNASEILCRIEREYLSSIH</sequence>
<dbReference type="Proteomes" id="UP000012081">
    <property type="component" value="Unassembled WGS sequence"/>
</dbReference>
<evidence type="ECO:0000313" key="1">
    <source>
        <dbReference type="EMBL" id="EMT54737.1"/>
    </source>
</evidence>
<name>M8DMN4_9BACL</name>
<organism evidence="1 2">
    <name type="scientific">Brevibacillus borstelensis AK1</name>
    <dbReference type="NCBI Taxonomy" id="1300222"/>
    <lineage>
        <taxon>Bacteria</taxon>
        <taxon>Bacillati</taxon>
        <taxon>Bacillota</taxon>
        <taxon>Bacilli</taxon>
        <taxon>Bacillales</taxon>
        <taxon>Paenibacillaceae</taxon>
        <taxon>Brevibacillus</taxon>
    </lineage>
</organism>
<gene>
    <name evidence="1" type="ORF">I532_03995</name>
</gene>
<accession>M8DMN4</accession>
<dbReference type="EMBL" id="APBN01000001">
    <property type="protein sequence ID" value="EMT54737.1"/>
    <property type="molecule type" value="Genomic_DNA"/>
</dbReference>
<dbReference type="AlphaFoldDB" id="M8DMN4"/>